<dbReference type="EMBL" id="JASSZA010000007">
    <property type="protein sequence ID" value="KAK2105824.1"/>
    <property type="molecule type" value="Genomic_DNA"/>
</dbReference>
<feature type="domain" description="TNFR-Cys" evidence="11">
    <location>
        <begin position="827"/>
        <end position="870"/>
    </location>
</feature>
<dbReference type="InterPro" id="IPR022329">
    <property type="entry name" value="TNFR_25"/>
</dbReference>
<dbReference type="SUPFAM" id="SSF47986">
    <property type="entry name" value="DEATH domain"/>
    <property type="match status" value="1"/>
</dbReference>
<dbReference type="Gene3D" id="1.10.533.10">
    <property type="entry name" value="Death Domain, Fas"/>
    <property type="match status" value="1"/>
</dbReference>
<dbReference type="PROSITE" id="PS50010">
    <property type="entry name" value="DH_2"/>
    <property type="match status" value="1"/>
</dbReference>
<feature type="transmembrane region" description="Helical" evidence="8">
    <location>
        <begin position="956"/>
        <end position="979"/>
    </location>
</feature>
<evidence type="ECO:0000313" key="12">
    <source>
        <dbReference type="EMBL" id="KAK2105824.1"/>
    </source>
</evidence>
<dbReference type="PRINTS" id="PR01972">
    <property type="entry name" value="TNFACTORR25"/>
</dbReference>
<feature type="compositionally biased region" description="Acidic residues" evidence="7">
    <location>
        <begin position="389"/>
        <end position="409"/>
    </location>
</feature>
<dbReference type="SUPFAM" id="SSF50729">
    <property type="entry name" value="PH domain-like"/>
    <property type="match status" value="1"/>
</dbReference>
<keyword evidence="4" id="KW-1015">Disulfide bond</keyword>
<dbReference type="SMART" id="SM00233">
    <property type="entry name" value="PH"/>
    <property type="match status" value="1"/>
</dbReference>
<feature type="compositionally biased region" description="Basic and acidic residues" evidence="7">
    <location>
        <begin position="445"/>
        <end position="461"/>
    </location>
</feature>
<feature type="compositionally biased region" description="Low complexity" evidence="7">
    <location>
        <begin position="507"/>
        <end position="522"/>
    </location>
</feature>
<dbReference type="Pfam" id="PF00621">
    <property type="entry name" value="RhoGEF"/>
    <property type="match status" value="1"/>
</dbReference>
<dbReference type="SMART" id="SM00325">
    <property type="entry name" value="RhoGEF"/>
    <property type="match status" value="1"/>
</dbReference>
<keyword evidence="5" id="KW-0325">Glycoprotein</keyword>
<evidence type="ECO:0000256" key="4">
    <source>
        <dbReference type="ARBA" id="ARBA00023157"/>
    </source>
</evidence>
<dbReference type="SUPFAM" id="SSF48065">
    <property type="entry name" value="DBL homology domain (DH-domain)"/>
    <property type="match status" value="1"/>
</dbReference>
<dbReference type="InterPro" id="IPR034050">
    <property type="entry name" value="TNFRSF25_N"/>
</dbReference>
<evidence type="ECO:0000313" key="13">
    <source>
        <dbReference type="Proteomes" id="UP001266305"/>
    </source>
</evidence>
<evidence type="ECO:0000256" key="5">
    <source>
        <dbReference type="ARBA" id="ARBA00023180"/>
    </source>
</evidence>
<keyword evidence="13" id="KW-1185">Reference proteome</keyword>
<dbReference type="Gene3D" id="2.30.29.30">
    <property type="entry name" value="Pleckstrin-homology domain (PH domain)/Phosphotyrosine-binding domain (PTB)"/>
    <property type="match status" value="1"/>
</dbReference>
<feature type="compositionally biased region" description="Polar residues" evidence="7">
    <location>
        <begin position="410"/>
        <end position="431"/>
    </location>
</feature>
<dbReference type="PANTHER" id="PTHR47220">
    <property type="entry name" value="TUMOR NECROSIS FACTOR RECEPTOR SUPERFAMILY MEMBER 25"/>
    <property type="match status" value="1"/>
</dbReference>
<dbReference type="Pfam" id="PF00531">
    <property type="entry name" value="Death"/>
    <property type="match status" value="1"/>
</dbReference>
<dbReference type="Proteomes" id="UP001266305">
    <property type="component" value="Unassembled WGS sequence"/>
</dbReference>
<dbReference type="PROSITE" id="PS00652">
    <property type="entry name" value="TNFR_NGFR_1"/>
    <property type="match status" value="1"/>
</dbReference>
<dbReference type="CDD" id="cd13244">
    <property type="entry name" value="PH_PLEKHG5_G6"/>
    <property type="match status" value="1"/>
</dbReference>
<dbReference type="Gene3D" id="1.20.900.10">
    <property type="entry name" value="Dbl homology (DH) domain"/>
    <property type="match status" value="1"/>
</dbReference>
<sequence length="1172" mass="128398">MDGTERAGSVEAERLFSNIPEIAQLHRRLWAGVMAPVLEKARRTRALLQPGDFLKGFKMARALRQGWGAEKSPPPNPFGSLFKPYIRYCMEEEGCMEYMRGLLRDNDLFRAYITWAEKHPQCQRLKLSDMLAKPHQRLTKYPLLLKSVLRKTEEPRAKEAVVVMIGSMERFIHHVNTCMRQRQERQRLAAVVSRIDAYEVVESSSDEVDKHLKEFLHLDLTAPIPGASPEETRQLLLEGSLRMKEGKDSKVHDGRCLTKTEYSPGEAGVTALALTLLASLAPSLQMDVYCFLFTDLLLVTKAVKKAERTKVIRPPLLVDKIVCRELRDPGSFLLIYLNEFHSAVGAYTFQASGQALCRGWVDTIYNAQNQLQQLRVQEPPGSQQPLQSLEEEEDEQEEEEEEEEEEVEESSTSAASSPTILRKSSGSPDSQHWSKQDKYSSLGLREARPRPRPPNDLRHEPGGSGALSPPESSASDGSTETLAMVMVEPGETLSSPEFDGGPFSSQSDETSFSTTASSATPTCELLPLGPVDGRSCSMDSAYGTLSPTSLQDFVAPAPVAEPVPQPPETPRAPSPPPSPRLRRRTPVQLLTCPPHLLKSKSEASLLQLLAGAGTHGAPPAPSRSLSELCLAVPAPGIRTQGSPREAGPSWDCRRAPSPGSGPELSEPEDRSSYLAREPAGSDRRRCGELPSGASPVVQPEPPPGVSAQHRKLTLAQLYRIRTTLLLNSTLTASLDGVESGGGSGYSTTPTFAGSPSSPTPESAAPVPQALLLVLLVPQAQGGTRNPRCDCAGDVYKKIGLFCCRGCPAGYYLKAPCMEPCGNSTCLPCPRDSFLAWENHHNSECARCQVCDEQASQVALENCSAVADTHCGCRPGWFMECQVSQCISSSPFYCRPCLDCRALHRHTRLLCSRYDTDCGTCLPGFYEHRDACVSCPTSTLGSCPERCATVCGWRQMFWVQVLLAGLVFPLLLGATVTYTYRHCWPHKPRVTADEAGMEALTPPLATHLSPSDSAHTLLAPSDSSEKISTFQLVGNGWTPGYPQSQEELCPQVTWSWDQLPNRALGPAPVPTLSSESSAGSPAVMLQPGPQLYDVMDAVPARRWKEFVRTLGLREAEIEAVEVEIGRFRDQQYEMLKRWRQQQPAGLGAVYAALERMGLDGCAEDLRSRLQRGP</sequence>
<feature type="domain" description="Death" evidence="10">
    <location>
        <begin position="1087"/>
        <end position="1168"/>
    </location>
</feature>
<keyword evidence="3" id="KW-0677">Repeat</keyword>
<feature type="repeat" description="TNFR-Cys" evidence="6">
    <location>
        <begin position="827"/>
        <end position="870"/>
    </location>
</feature>
<feature type="domain" description="DH" evidence="9">
    <location>
        <begin position="1"/>
        <end position="178"/>
    </location>
</feature>
<keyword evidence="8" id="KW-0812">Transmembrane</keyword>
<proteinExistence type="predicted"/>
<dbReference type="InterPro" id="IPR001368">
    <property type="entry name" value="TNFR/NGFR_Cys_rich_reg"/>
</dbReference>
<reference evidence="12 13" key="1">
    <citation type="submission" date="2023-05" db="EMBL/GenBank/DDBJ databases">
        <title>B98-5 Cell Line De Novo Hybrid Assembly: An Optical Mapping Approach.</title>
        <authorList>
            <person name="Kananen K."/>
            <person name="Auerbach J.A."/>
            <person name="Kautto E."/>
            <person name="Blachly J.S."/>
        </authorList>
    </citation>
    <scope>NUCLEOTIDE SEQUENCE [LARGE SCALE GENOMIC DNA]</scope>
    <source>
        <strain evidence="12">B95-8</strain>
        <tissue evidence="12">Cell line</tissue>
    </source>
</reference>
<dbReference type="SMART" id="SM00005">
    <property type="entry name" value="DEATH"/>
    <property type="match status" value="1"/>
</dbReference>
<dbReference type="CDD" id="cd13420">
    <property type="entry name" value="TNFRSF25"/>
    <property type="match status" value="1"/>
</dbReference>
<evidence type="ECO:0000256" key="7">
    <source>
        <dbReference type="SAM" id="MobiDB-lite"/>
    </source>
</evidence>
<dbReference type="SUPFAM" id="SSF57586">
    <property type="entry name" value="TNF receptor-like"/>
    <property type="match status" value="2"/>
</dbReference>
<evidence type="ECO:0000256" key="3">
    <source>
        <dbReference type="ARBA" id="ARBA00022737"/>
    </source>
</evidence>
<keyword evidence="2" id="KW-0732">Signal</keyword>
<evidence type="ECO:0000256" key="8">
    <source>
        <dbReference type="SAM" id="Phobius"/>
    </source>
</evidence>
<keyword evidence="1" id="KW-0053">Apoptosis</keyword>
<comment type="caution">
    <text evidence="6">Lacks conserved residue(s) required for the propagation of feature annotation.</text>
</comment>
<keyword evidence="8" id="KW-1133">Transmembrane helix</keyword>
<evidence type="ECO:0000256" key="1">
    <source>
        <dbReference type="ARBA" id="ARBA00022703"/>
    </source>
</evidence>
<dbReference type="InterPro" id="IPR035899">
    <property type="entry name" value="DBL_dom_sf"/>
</dbReference>
<dbReference type="PROSITE" id="PS50050">
    <property type="entry name" value="TNFR_NGFR_2"/>
    <property type="match status" value="1"/>
</dbReference>
<feature type="compositionally biased region" description="Pro residues" evidence="7">
    <location>
        <begin position="559"/>
        <end position="579"/>
    </location>
</feature>
<dbReference type="PROSITE" id="PS50017">
    <property type="entry name" value="DEATH_DOMAIN"/>
    <property type="match status" value="1"/>
</dbReference>
<dbReference type="SMART" id="SM00208">
    <property type="entry name" value="TNFR"/>
    <property type="match status" value="2"/>
</dbReference>
<feature type="region of interest" description="Disordered" evidence="7">
    <location>
        <begin position="737"/>
        <end position="763"/>
    </location>
</feature>
<dbReference type="InterPro" id="IPR011029">
    <property type="entry name" value="DEATH-like_dom_sf"/>
</dbReference>
<evidence type="ECO:0000259" key="10">
    <source>
        <dbReference type="PROSITE" id="PS50017"/>
    </source>
</evidence>
<dbReference type="InterPro" id="IPR001849">
    <property type="entry name" value="PH_domain"/>
</dbReference>
<feature type="region of interest" description="Disordered" evidence="7">
    <location>
        <begin position="377"/>
        <end position="584"/>
    </location>
</feature>
<accession>A0ABQ9V8Y1</accession>
<protein>
    <submittedName>
        <fullName evidence="12">Pleckstrin y domain-containing G member 5</fullName>
    </submittedName>
</protein>
<gene>
    <name evidence="12" type="primary">PLEKHG5_1</name>
    <name evidence="12" type="ORF">P7K49_015338</name>
</gene>
<keyword evidence="8" id="KW-0472">Membrane</keyword>
<feature type="compositionally biased region" description="Low complexity" evidence="7">
    <location>
        <begin position="752"/>
        <end position="763"/>
    </location>
</feature>
<dbReference type="PANTHER" id="PTHR47220:SF1">
    <property type="entry name" value="TUMOR NECROSIS FACTOR RECEPTOR SUPERFAMILY MEMBER 25"/>
    <property type="match status" value="1"/>
</dbReference>
<dbReference type="Gene3D" id="2.10.50.10">
    <property type="entry name" value="Tumor Necrosis Factor Receptor, subunit A, domain 2"/>
    <property type="match status" value="1"/>
</dbReference>
<evidence type="ECO:0000259" key="9">
    <source>
        <dbReference type="PROSITE" id="PS50010"/>
    </source>
</evidence>
<name>A0ABQ9V8Y1_SAGOE</name>
<evidence type="ECO:0000259" key="11">
    <source>
        <dbReference type="PROSITE" id="PS50050"/>
    </source>
</evidence>
<dbReference type="CDD" id="cd08815">
    <property type="entry name" value="Death_TNFRSF25_DR3"/>
    <property type="match status" value="1"/>
</dbReference>
<comment type="caution">
    <text evidence="12">The sequence shown here is derived from an EMBL/GenBank/DDBJ whole genome shotgun (WGS) entry which is preliminary data.</text>
</comment>
<organism evidence="12 13">
    <name type="scientific">Saguinus oedipus</name>
    <name type="common">Cotton-top tamarin</name>
    <name type="synonym">Oedipomidas oedipus</name>
    <dbReference type="NCBI Taxonomy" id="9490"/>
    <lineage>
        <taxon>Eukaryota</taxon>
        <taxon>Metazoa</taxon>
        <taxon>Chordata</taxon>
        <taxon>Craniata</taxon>
        <taxon>Vertebrata</taxon>
        <taxon>Euteleostomi</taxon>
        <taxon>Mammalia</taxon>
        <taxon>Eutheria</taxon>
        <taxon>Euarchontoglires</taxon>
        <taxon>Primates</taxon>
        <taxon>Haplorrhini</taxon>
        <taxon>Platyrrhini</taxon>
        <taxon>Cebidae</taxon>
        <taxon>Callitrichinae</taxon>
        <taxon>Saguinus</taxon>
    </lineage>
</organism>
<evidence type="ECO:0000256" key="2">
    <source>
        <dbReference type="ARBA" id="ARBA00022729"/>
    </source>
</evidence>
<evidence type="ECO:0000256" key="6">
    <source>
        <dbReference type="PROSITE-ProRule" id="PRU00206"/>
    </source>
</evidence>
<feature type="region of interest" description="Disordered" evidence="7">
    <location>
        <begin position="635"/>
        <end position="708"/>
    </location>
</feature>
<dbReference type="InterPro" id="IPR000219">
    <property type="entry name" value="DH_dom"/>
</dbReference>
<dbReference type="CDD" id="cd00160">
    <property type="entry name" value="RhoGEF"/>
    <property type="match status" value="1"/>
</dbReference>
<dbReference type="InterPro" id="IPR000488">
    <property type="entry name" value="Death_dom"/>
</dbReference>
<dbReference type="InterPro" id="IPR011993">
    <property type="entry name" value="PH-like_dom_sf"/>
</dbReference>
<feature type="compositionally biased region" description="Polar residues" evidence="7">
    <location>
        <begin position="377"/>
        <end position="387"/>
    </location>
</feature>
<feature type="compositionally biased region" description="Polar residues" evidence="7">
    <location>
        <begin position="470"/>
        <end position="481"/>
    </location>
</feature>